<dbReference type="InterPro" id="IPR043127">
    <property type="entry name" value="Sec-1-like_dom3a"/>
</dbReference>
<dbReference type="EMBL" id="KQ965767">
    <property type="protein sequence ID" value="KXS14694.1"/>
    <property type="molecule type" value="Genomic_DNA"/>
</dbReference>
<dbReference type="Gene3D" id="3.40.50.2060">
    <property type="match status" value="1"/>
</dbReference>
<dbReference type="PANTHER" id="PTHR11679">
    <property type="entry name" value="VESICLE PROTEIN SORTING-ASSOCIATED"/>
    <property type="match status" value="1"/>
</dbReference>
<feature type="region of interest" description="Disordered" evidence="2">
    <location>
        <begin position="1"/>
        <end position="27"/>
    </location>
</feature>
<reference evidence="3 4" key="1">
    <citation type="journal article" date="2015" name="Genome Biol. Evol.">
        <title>Phylogenomic analyses indicate that early fungi evolved digesting cell walls of algal ancestors of land plants.</title>
        <authorList>
            <person name="Chang Y."/>
            <person name="Wang S."/>
            <person name="Sekimoto S."/>
            <person name="Aerts A.L."/>
            <person name="Choi C."/>
            <person name="Clum A."/>
            <person name="LaButti K.M."/>
            <person name="Lindquist E.A."/>
            <person name="Yee Ngan C."/>
            <person name="Ohm R.A."/>
            <person name="Salamov A.A."/>
            <person name="Grigoriev I.V."/>
            <person name="Spatafora J.W."/>
            <person name="Berbee M.L."/>
        </authorList>
    </citation>
    <scope>NUCLEOTIDE SEQUENCE [LARGE SCALE GENOMIC DNA]</scope>
    <source>
        <strain evidence="3 4">JEL478</strain>
    </source>
</reference>
<proteinExistence type="inferred from homology"/>
<sequence length="716" mass="76804">MNAAAIASSSSQLDPEDAPDVAPSPSGLQSGFSTSVLRDIARKELVDILDSVRGKKTLVIDSNLSGPLSLIAEFSLLKEHGVEKIFHLQPGPLASDSRSLLYICRPTLSFAKIIAGHIKAARSAPGDSSAAKDFSAFFVPRKTLICERHLEEEGVLGDVTLGEYHLDLVPLEDDLLSLEVEGAYKEIYLEGDTTSVYYLAKAIMKLQTLFGVIPRIVGKGTNAKLLADLLVNLRRELLSNTANFAHGVSPSVFPAQSAIDSLVVLDRTVDLVTPLCTQLTYEGLIDEVFGIRSSFVEVDAAVLAATPATAVSAPSGPARRRKVPLSSSDPLHLRLRDLNFAVVGGVLNEVARKVQTEYEGRHSARTVGEIRNFVGRLGGLREEHQSVALHTHLAELITTHTLTSSFNSSLEAQQNFVSGIAAQQHVDLIEDMIGRQDPVEEVLRLLCLYGMAVGGLKGKSYEVWRKEIVQTYGYNHVLTFHNLDKSSFLPKPEAPTTSGFPRILAGSSSVPSAAASPLSTLRKPLRLIVDDVDDQNPQDMAYVFSGYAPASVRILQLAVTGTVGQQPLSGSSASNTAMKGTKERTASATGQSGGILFNPSGSGEAAQQSQSQRLRPVGWNGTEEVVKKIQGGPHFEEVQPSATRSSDVENSASSGKGKSGKKTTLVVFLGGCGYAEIAAVRFLGQMEEVQRDFVILTTDVINGRTLLDSLIHKRGS</sequence>
<dbReference type="InterPro" id="IPR027482">
    <property type="entry name" value="Sec1-like_dom2"/>
</dbReference>
<dbReference type="OrthoDB" id="10262287at2759"/>
<dbReference type="InterPro" id="IPR001619">
    <property type="entry name" value="Sec1-like"/>
</dbReference>
<dbReference type="Pfam" id="PF00995">
    <property type="entry name" value="Sec1"/>
    <property type="match status" value="1"/>
</dbReference>
<name>A0A139ADM7_GONPJ</name>
<dbReference type="Gene3D" id="3.40.50.1910">
    <property type="match status" value="1"/>
</dbReference>
<accession>A0A139ADM7</accession>
<protein>
    <submittedName>
        <fullName evidence="3">Sec1-like protein</fullName>
    </submittedName>
</protein>
<keyword evidence="4" id="KW-1185">Reference proteome</keyword>
<dbReference type="Gene3D" id="1.25.40.850">
    <property type="match status" value="1"/>
</dbReference>
<dbReference type="STRING" id="1344416.A0A139ADM7"/>
<evidence type="ECO:0000256" key="1">
    <source>
        <dbReference type="ARBA" id="ARBA00009884"/>
    </source>
</evidence>
<dbReference type="AlphaFoldDB" id="A0A139ADM7"/>
<evidence type="ECO:0000313" key="4">
    <source>
        <dbReference type="Proteomes" id="UP000070544"/>
    </source>
</evidence>
<dbReference type="Gene3D" id="3.90.830.10">
    <property type="entry name" value="Syntaxin Binding Protein 1, Chain A, domain 2"/>
    <property type="match status" value="1"/>
</dbReference>
<dbReference type="SUPFAM" id="SSF56815">
    <property type="entry name" value="Sec1/munc18-like (SM) proteins"/>
    <property type="match status" value="1"/>
</dbReference>
<dbReference type="InterPro" id="IPR036045">
    <property type="entry name" value="Sec1-like_sf"/>
</dbReference>
<dbReference type="Proteomes" id="UP000070544">
    <property type="component" value="Unassembled WGS sequence"/>
</dbReference>
<organism evidence="3 4">
    <name type="scientific">Gonapodya prolifera (strain JEL478)</name>
    <name type="common">Monoblepharis prolifera</name>
    <dbReference type="NCBI Taxonomy" id="1344416"/>
    <lineage>
        <taxon>Eukaryota</taxon>
        <taxon>Fungi</taxon>
        <taxon>Fungi incertae sedis</taxon>
        <taxon>Chytridiomycota</taxon>
        <taxon>Chytridiomycota incertae sedis</taxon>
        <taxon>Monoblepharidomycetes</taxon>
        <taxon>Monoblepharidales</taxon>
        <taxon>Gonapodyaceae</taxon>
        <taxon>Gonapodya</taxon>
    </lineage>
</organism>
<dbReference type="InterPro" id="IPR043155">
    <property type="entry name" value="VPS33_dom3b"/>
</dbReference>
<dbReference type="GO" id="GO:0016192">
    <property type="term" value="P:vesicle-mediated transport"/>
    <property type="evidence" value="ECO:0007669"/>
    <property type="project" value="InterPro"/>
</dbReference>
<comment type="similarity">
    <text evidence="1">Belongs to the STXBP/unc-18/SEC1 family.</text>
</comment>
<evidence type="ECO:0000313" key="3">
    <source>
        <dbReference type="EMBL" id="KXS14694.1"/>
    </source>
</evidence>
<feature type="compositionally biased region" description="Polar residues" evidence="2">
    <location>
        <begin position="640"/>
        <end position="652"/>
    </location>
</feature>
<feature type="region of interest" description="Disordered" evidence="2">
    <location>
        <begin position="564"/>
        <end position="615"/>
    </location>
</feature>
<dbReference type="InterPro" id="IPR043154">
    <property type="entry name" value="Sec-1-like_dom1"/>
</dbReference>
<evidence type="ECO:0000256" key="2">
    <source>
        <dbReference type="SAM" id="MobiDB-lite"/>
    </source>
</evidence>
<dbReference type="OMA" id="EFHIFFV"/>
<feature type="region of interest" description="Disordered" evidence="2">
    <location>
        <begin position="629"/>
        <end position="660"/>
    </location>
</feature>
<feature type="compositionally biased region" description="Low complexity" evidence="2">
    <location>
        <begin position="600"/>
        <end position="612"/>
    </location>
</feature>
<gene>
    <name evidence="3" type="ORF">M427DRAFT_57353</name>
</gene>
<feature type="compositionally biased region" description="Polar residues" evidence="2">
    <location>
        <begin position="564"/>
        <end position="578"/>
    </location>
</feature>